<feature type="chain" id="PRO_5047385204" description="Phospholipase" evidence="1">
    <location>
        <begin position="26"/>
        <end position="472"/>
    </location>
</feature>
<dbReference type="CDD" id="cd08588">
    <property type="entry name" value="PI-PLCc_At5g67130_like"/>
    <property type="match status" value="1"/>
</dbReference>
<dbReference type="RefSeq" id="WP_397405651.1">
    <property type="nucleotide sequence ID" value="NZ_JBIRYI010000009.1"/>
</dbReference>
<dbReference type="EMBL" id="JBIRYI010000009">
    <property type="protein sequence ID" value="MFI2488508.1"/>
    <property type="molecule type" value="Genomic_DNA"/>
</dbReference>
<dbReference type="InterPro" id="IPR017946">
    <property type="entry name" value="PLC-like_Pdiesterase_TIM-brl"/>
</dbReference>
<name>A0ABW7XMB5_9MICO</name>
<dbReference type="Pfam" id="PF26178">
    <property type="entry name" value="PI-PLC_cat"/>
    <property type="match status" value="1"/>
</dbReference>
<dbReference type="Proteomes" id="UP001611580">
    <property type="component" value="Unassembled WGS sequence"/>
</dbReference>
<organism evidence="2 3">
    <name type="scientific">Promicromonospora kroppenstedtii</name>
    <dbReference type="NCBI Taxonomy" id="440482"/>
    <lineage>
        <taxon>Bacteria</taxon>
        <taxon>Bacillati</taxon>
        <taxon>Actinomycetota</taxon>
        <taxon>Actinomycetes</taxon>
        <taxon>Micrococcales</taxon>
        <taxon>Promicromonosporaceae</taxon>
        <taxon>Promicromonospora</taxon>
    </lineage>
</organism>
<feature type="signal peptide" evidence="1">
    <location>
        <begin position="1"/>
        <end position="25"/>
    </location>
</feature>
<reference evidence="2 3" key="1">
    <citation type="submission" date="2024-10" db="EMBL/GenBank/DDBJ databases">
        <title>The Natural Products Discovery Center: Release of the First 8490 Sequenced Strains for Exploring Actinobacteria Biosynthetic Diversity.</title>
        <authorList>
            <person name="Kalkreuter E."/>
            <person name="Kautsar S.A."/>
            <person name="Yang D."/>
            <person name="Bader C.D."/>
            <person name="Teijaro C.N."/>
            <person name="Fluegel L."/>
            <person name="Davis C.M."/>
            <person name="Simpson J.R."/>
            <person name="Lauterbach L."/>
            <person name="Steele A.D."/>
            <person name="Gui C."/>
            <person name="Meng S."/>
            <person name="Li G."/>
            <person name="Viehrig K."/>
            <person name="Ye F."/>
            <person name="Su P."/>
            <person name="Kiefer A.F."/>
            <person name="Nichols A."/>
            <person name="Cepeda A.J."/>
            <person name="Yan W."/>
            <person name="Fan B."/>
            <person name="Jiang Y."/>
            <person name="Adhikari A."/>
            <person name="Zheng C.-J."/>
            <person name="Schuster L."/>
            <person name="Cowan T.M."/>
            <person name="Smanski M.J."/>
            <person name="Chevrette M.G."/>
            <person name="De Carvalho L.P.S."/>
            <person name="Shen B."/>
        </authorList>
    </citation>
    <scope>NUCLEOTIDE SEQUENCE [LARGE SCALE GENOMIC DNA]</scope>
    <source>
        <strain evidence="2 3">NPDC019481</strain>
    </source>
</reference>
<evidence type="ECO:0000313" key="2">
    <source>
        <dbReference type="EMBL" id="MFI2488508.1"/>
    </source>
</evidence>
<dbReference type="InterPro" id="IPR035992">
    <property type="entry name" value="Ricin_B-like_lectins"/>
</dbReference>
<dbReference type="InterPro" id="IPR051057">
    <property type="entry name" value="PI-PLC_domain"/>
</dbReference>
<dbReference type="PANTHER" id="PTHR13593:SF140">
    <property type="entry name" value="PLC-LIKE PHOSPHODIESTERASE"/>
    <property type="match status" value="1"/>
</dbReference>
<dbReference type="PROSITE" id="PS51318">
    <property type="entry name" value="TAT"/>
    <property type="match status" value="1"/>
</dbReference>
<proteinExistence type="predicted"/>
<dbReference type="InterPro" id="IPR006311">
    <property type="entry name" value="TAT_signal"/>
</dbReference>
<evidence type="ECO:0008006" key="4">
    <source>
        <dbReference type="Google" id="ProtNLM"/>
    </source>
</evidence>
<sequence>MRTSRPLLVVAALAAGALGVPTAAAVPTAPAAVMPAVVIPSGTAVEAAPPSGTYYVQSVTTGLNASDAGGAVEQHRPQGDEDRQQWSLRAAGSAHVLESTDAAGTCLGRSGGQARTVGCDQADAAWEVLDAGGDRYLLRAPGTGDHLTVSPKPGGENYPAPLAVGGAGSLAQWYLTPVGPVAGPLPPADQRTLDQMTFLTAHNAYANGVDGGFAPPFINLAPNQTRGIEQQLADGVRGFQLDIHQTGDGAILCHNSCTLVSSPVALWVDLQRMVDFLRANPDQFVTVFLEDYVEPDVLRAELDRVDGLADVLYRPDLTGVREDGWPTMSRLVADDDRLLILSDHSRTADEAAGLTRESFGVMYQREWTVENYWSMGPGIGDSDWSCYSRWYDAGTNIPLTSPGSGFRPLFVMNHFRDVPVEVTARTDNERLLDRAQRFCQPAARKKPTFVAVDRYDVGDPAAAVRTLNTYTY</sequence>
<gene>
    <name evidence="2" type="ORF">ACH47X_16460</name>
</gene>
<evidence type="ECO:0000256" key="1">
    <source>
        <dbReference type="SAM" id="SignalP"/>
    </source>
</evidence>
<dbReference type="PANTHER" id="PTHR13593">
    <property type="match status" value="1"/>
</dbReference>
<keyword evidence="3" id="KW-1185">Reference proteome</keyword>
<accession>A0ABW7XMB5</accession>
<comment type="caution">
    <text evidence="2">The sequence shown here is derived from an EMBL/GenBank/DDBJ whole genome shotgun (WGS) entry which is preliminary data.</text>
</comment>
<protein>
    <recommendedName>
        <fullName evidence="4">Phospholipase</fullName>
    </recommendedName>
</protein>
<dbReference type="Gene3D" id="3.20.20.190">
    <property type="entry name" value="Phosphatidylinositol (PI) phosphodiesterase"/>
    <property type="match status" value="1"/>
</dbReference>
<dbReference type="SUPFAM" id="SSF51695">
    <property type="entry name" value="PLC-like phosphodiesterases"/>
    <property type="match status" value="1"/>
</dbReference>
<dbReference type="Gene3D" id="2.80.10.50">
    <property type="match status" value="1"/>
</dbReference>
<dbReference type="SUPFAM" id="SSF50370">
    <property type="entry name" value="Ricin B-like lectins"/>
    <property type="match status" value="1"/>
</dbReference>
<evidence type="ECO:0000313" key="3">
    <source>
        <dbReference type="Proteomes" id="UP001611580"/>
    </source>
</evidence>
<keyword evidence="1" id="KW-0732">Signal</keyword>